<protein>
    <submittedName>
        <fullName evidence="2">Uncharacterized protein</fullName>
    </submittedName>
</protein>
<keyword evidence="1" id="KW-0472">Membrane</keyword>
<organism evidence="2 3">
    <name type="scientific">Glomus cerebriforme</name>
    <dbReference type="NCBI Taxonomy" id="658196"/>
    <lineage>
        <taxon>Eukaryota</taxon>
        <taxon>Fungi</taxon>
        <taxon>Fungi incertae sedis</taxon>
        <taxon>Mucoromycota</taxon>
        <taxon>Glomeromycotina</taxon>
        <taxon>Glomeromycetes</taxon>
        <taxon>Glomerales</taxon>
        <taxon>Glomeraceae</taxon>
        <taxon>Glomus</taxon>
    </lineage>
</organism>
<dbReference type="OrthoDB" id="2252831at2759"/>
<sequence>MAEDSFDEGLIGFFYRNHSYCDWRVTMSCEDGRIFETLYTLNLVIITLIAIVCIILLWYRISRQGCTLLSPKIPGTGFIRPNPVEGFLVWAILWLIGRILFILILWSGRFENNYLALDSGAWFVVGTYLQIGSHLNSKQKPWRPNNKLSDGFLIMMTILTPLTIWPITIMSGYFRANKNLKVAEILISTRYLLWGLWCGVGAIGTIYFGKELLNVLSYHISLAKQSNHITIRRVERMQSGLEKIKFTLCIILSTYIYYLIYCPITSVFRVWIITHSKPLNIFMFVTYAFFNPLCIIFVVSTITIRIIQGYKRESPTKTITKKIGENNNTTTTNNNSLHIKQLNDTSTHLAANNSLHRNRVAQEIPELDSITSAIANMDQYQFDDLVAYTQYNTNNNISDHVNSVDLNNNVKMQIVEEIEKIDSGSGFNELNEEKNHCILIIQPERVVVRPASPTIPIFPINQ</sequence>
<dbReference type="EMBL" id="QKYT01000048">
    <property type="protein sequence ID" value="RIA96203.1"/>
    <property type="molecule type" value="Genomic_DNA"/>
</dbReference>
<name>A0A397TD84_9GLOM</name>
<accession>A0A397TD84</accession>
<evidence type="ECO:0000256" key="1">
    <source>
        <dbReference type="SAM" id="Phobius"/>
    </source>
</evidence>
<proteinExistence type="predicted"/>
<feature type="transmembrane region" description="Helical" evidence="1">
    <location>
        <begin position="246"/>
        <end position="272"/>
    </location>
</feature>
<keyword evidence="1" id="KW-1133">Transmembrane helix</keyword>
<dbReference type="Proteomes" id="UP000265703">
    <property type="component" value="Unassembled WGS sequence"/>
</dbReference>
<comment type="caution">
    <text evidence="2">The sequence shown here is derived from an EMBL/GenBank/DDBJ whole genome shotgun (WGS) entry which is preliminary data.</text>
</comment>
<feature type="transmembrane region" description="Helical" evidence="1">
    <location>
        <begin position="284"/>
        <end position="307"/>
    </location>
</feature>
<gene>
    <name evidence="2" type="ORF">C1645_755409</name>
</gene>
<feature type="transmembrane region" description="Helical" evidence="1">
    <location>
        <begin position="191"/>
        <end position="209"/>
    </location>
</feature>
<feature type="transmembrane region" description="Helical" evidence="1">
    <location>
        <begin position="87"/>
        <end position="108"/>
    </location>
</feature>
<reference evidence="2 3" key="1">
    <citation type="submission" date="2018-06" db="EMBL/GenBank/DDBJ databases">
        <title>Comparative genomics reveals the genomic features of Rhizophagus irregularis, R. cerebriforme, R. diaphanum and Gigaspora rosea, and their symbiotic lifestyle signature.</title>
        <authorList>
            <person name="Morin E."/>
            <person name="San Clemente H."/>
            <person name="Chen E.C.H."/>
            <person name="De La Providencia I."/>
            <person name="Hainaut M."/>
            <person name="Kuo A."/>
            <person name="Kohler A."/>
            <person name="Murat C."/>
            <person name="Tang N."/>
            <person name="Roy S."/>
            <person name="Loubradou J."/>
            <person name="Henrissat B."/>
            <person name="Grigoriev I.V."/>
            <person name="Corradi N."/>
            <person name="Roux C."/>
            <person name="Martin F.M."/>
        </authorList>
    </citation>
    <scope>NUCLEOTIDE SEQUENCE [LARGE SCALE GENOMIC DNA]</scope>
    <source>
        <strain evidence="2 3">DAOM 227022</strain>
    </source>
</reference>
<dbReference type="AlphaFoldDB" id="A0A397TD84"/>
<keyword evidence="1" id="KW-0812">Transmembrane</keyword>
<feature type="transmembrane region" description="Helical" evidence="1">
    <location>
        <begin position="38"/>
        <end position="59"/>
    </location>
</feature>
<feature type="transmembrane region" description="Helical" evidence="1">
    <location>
        <begin position="152"/>
        <end position="171"/>
    </location>
</feature>
<evidence type="ECO:0000313" key="2">
    <source>
        <dbReference type="EMBL" id="RIA96203.1"/>
    </source>
</evidence>
<evidence type="ECO:0000313" key="3">
    <source>
        <dbReference type="Proteomes" id="UP000265703"/>
    </source>
</evidence>
<keyword evidence="3" id="KW-1185">Reference proteome</keyword>